<evidence type="ECO:0000256" key="1">
    <source>
        <dbReference type="ARBA" id="ARBA00004371"/>
    </source>
</evidence>
<dbReference type="EMBL" id="CAJFDH010000006">
    <property type="protein sequence ID" value="CAD5227474.1"/>
    <property type="molecule type" value="Genomic_DNA"/>
</dbReference>
<comment type="caution">
    <text evidence="7">The sequence shown here is derived from an EMBL/GenBank/DDBJ whole genome shotgun (WGS) entry which is preliminary data.</text>
</comment>
<accession>A0A811LIJ5</accession>
<evidence type="ECO:0000256" key="5">
    <source>
        <dbReference type="ARBA" id="ARBA00023228"/>
    </source>
</evidence>
<evidence type="ECO:0000256" key="3">
    <source>
        <dbReference type="ARBA" id="ARBA00007795"/>
    </source>
</evidence>
<dbReference type="OrthoDB" id="5784681at2759"/>
<keyword evidence="8" id="KW-1185">Reference proteome</keyword>
<evidence type="ECO:0000313" key="8">
    <source>
        <dbReference type="Proteomes" id="UP000614601"/>
    </source>
</evidence>
<dbReference type="PRINTS" id="PR02092">
    <property type="entry name" value="HEPBVIRUSXIP"/>
</dbReference>
<evidence type="ECO:0000256" key="4">
    <source>
        <dbReference type="ARBA" id="ARBA00022490"/>
    </source>
</evidence>
<dbReference type="InterPro" id="IPR024135">
    <property type="entry name" value="LAMTOR5"/>
</dbReference>
<dbReference type="GO" id="GO:0005085">
    <property type="term" value="F:guanyl-nucleotide exchange factor activity"/>
    <property type="evidence" value="ECO:0007669"/>
    <property type="project" value="TreeGrafter"/>
</dbReference>
<dbReference type="GO" id="GO:0005764">
    <property type="term" value="C:lysosome"/>
    <property type="evidence" value="ECO:0007669"/>
    <property type="project" value="UniProtKB-SubCell"/>
</dbReference>
<proteinExistence type="inferred from homology"/>
<dbReference type="PANTHER" id="PTHR13342">
    <property type="entry name" value="RAGULATOR COMPLEX PROTEIN LAMTOR5"/>
    <property type="match status" value="1"/>
</dbReference>
<dbReference type="Proteomes" id="UP000614601">
    <property type="component" value="Unassembled WGS sequence"/>
</dbReference>
<dbReference type="GO" id="GO:1904263">
    <property type="term" value="P:positive regulation of TORC1 signaling"/>
    <property type="evidence" value="ECO:0007669"/>
    <property type="project" value="TreeGrafter"/>
</dbReference>
<reference evidence="7" key="1">
    <citation type="submission" date="2020-09" db="EMBL/GenBank/DDBJ databases">
        <authorList>
            <person name="Kikuchi T."/>
        </authorList>
    </citation>
    <scope>NUCLEOTIDE SEQUENCE</scope>
    <source>
        <strain evidence="7">SH1</strain>
    </source>
</reference>
<comment type="subcellular location">
    <subcellularLocation>
        <location evidence="2">Cytoplasm</location>
    </subcellularLocation>
    <subcellularLocation>
        <location evidence="1">Lysosome</location>
    </subcellularLocation>
</comment>
<protein>
    <recommendedName>
        <fullName evidence="6">Late endosomal/lysosomal adaptor and MAPK and MTOR activator 5</fullName>
    </recommendedName>
</protein>
<name>A0A811LIJ5_9BILA</name>
<keyword evidence="4" id="KW-0963">Cytoplasm</keyword>
<dbReference type="AlphaFoldDB" id="A0A811LIJ5"/>
<gene>
    <name evidence="7" type="ORF">BOKJ2_LOCUS12191</name>
</gene>
<keyword evidence="5" id="KW-0458">Lysosome</keyword>
<dbReference type="Proteomes" id="UP000783686">
    <property type="component" value="Unassembled WGS sequence"/>
</dbReference>
<dbReference type="EMBL" id="CAJFCW020000006">
    <property type="protein sequence ID" value="CAG9123279.1"/>
    <property type="molecule type" value="Genomic_DNA"/>
</dbReference>
<dbReference type="GO" id="GO:0043066">
    <property type="term" value="P:negative regulation of apoptotic process"/>
    <property type="evidence" value="ECO:0007669"/>
    <property type="project" value="InterPro"/>
</dbReference>
<organism evidence="7 8">
    <name type="scientific">Bursaphelenchus okinawaensis</name>
    <dbReference type="NCBI Taxonomy" id="465554"/>
    <lineage>
        <taxon>Eukaryota</taxon>
        <taxon>Metazoa</taxon>
        <taxon>Ecdysozoa</taxon>
        <taxon>Nematoda</taxon>
        <taxon>Chromadorea</taxon>
        <taxon>Rhabditida</taxon>
        <taxon>Tylenchina</taxon>
        <taxon>Tylenchomorpha</taxon>
        <taxon>Aphelenchoidea</taxon>
        <taxon>Aphelenchoididae</taxon>
        <taxon>Bursaphelenchus</taxon>
    </lineage>
</organism>
<dbReference type="GO" id="GO:0071230">
    <property type="term" value="P:cellular response to amino acid stimulus"/>
    <property type="evidence" value="ECO:0007669"/>
    <property type="project" value="TreeGrafter"/>
</dbReference>
<dbReference type="Pfam" id="PF16672">
    <property type="entry name" value="LAMTOR5"/>
    <property type="match status" value="1"/>
</dbReference>
<comment type="similarity">
    <text evidence="3">Belongs to the LAMTOR5 family.</text>
</comment>
<dbReference type="Gene3D" id="3.30.450.30">
    <property type="entry name" value="Dynein light chain 2a, cytoplasmic"/>
    <property type="match status" value="1"/>
</dbReference>
<sequence>METALEESANKILSKDGVTGVVCADDKGALYCCKGTLNEKSGPILAHLASLAAQIESPIEPVISLQGSNSRLLARRYNGVVVGVHKSV</sequence>
<dbReference type="PANTHER" id="PTHR13342:SF2">
    <property type="entry name" value="RAGULATOR COMPLEX PROTEIN LAMTOR5"/>
    <property type="match status" value="1"/>
</dbReference>
<dbReference type="GO" id="GO:0071986">
    <property type="term" value="C:Ragulator complex"/>
    <property type="evidence" value="ECO:0007669"/>
    <property type="project" value="InterPro"/>
</dbReference>
<evidence type="ECO:0000256" key="2">
    <source>
        <dbReference type="ARBA" id="ARBA00004496"/>
    </source>
</evidence>
<evidence type="ECO:0000313" key="7">
    <source>
        <dbReference type="EMBL" id="CAD5227474.1"/>
    </source>
</evidence>
<evidence type="ECO:0000256" key="6">
    <source>
        <dbReference type="ARBA" id="ARBA00032692"/>
    </source>
</evidence>